<sequence>MQKYLLETPLRGLIPILTCVQQFSLPVSASPPLPHLHPAKSHFSPALCWRIDTHSVASEHASSPPLHTRIYIYVHGHIQVSKRRQNRETDHTLPTGCLRLRLYLCRSHQSSRLTLNRLDPLIISPPCTRDHAFTTRVYRPSGAPVPRRLGSHLLPALDSLLPLEPCPGLSVSLRLPCLACTLIQASIHSILLYPILTLAVLPRLATISCEEGDQGENNEMSPLID</sequence>
<reference evidence="1" key="1">
    <citation type="submission" date="2018-11" db="EMBL/GenBank/DDBJ databases">
        <authorList>
            <consortium name="Pathogen Informatics"/>
        </authorList>
    </citation>
    <scope>NUCLEOTIDE SEQUENCE</scope>
</reference>
<protein>
    <submittedName>
        <fullName evidence="1">Uncharacterized protein</fullName>
    </submittedName>
</protein>
<dbReference type="EMBL" id="CAAALY010000320">
    <property type="protein sequence ID" value="VEL06737.1"/>
    <property type="molecule type" value="Genomic_DNA"/>
</dbReference>
<name>A0A448WA92_9PLAT</name>
<proteinExistence type="predicted"/>
<accession>A0A448WA92</accession>
<keyword evidence="2" id="KW-1185">Reference proteome</keyword>
<organism evidence="1 2">
    <name type="scientific">Protopolystoma xenopodis</name>
    <dbReference type="NCBI Taxonomy" id="117903"/>
    <lineage>
        <taxon>Eukaryota</taxon>
        <taxon>Metazoa</taxon>
        <taxon>Spiralia</taxon>
        <taxon>Lophotrochozoa</taxon>
        <taxon>Platyhelminthes</taxon>
        <taxon>Monogenea</taxon>
        <taxon>Polyopisthocotylea</taxon>
        <taxon>Polystomatidea</taxon>
        <taxon>Polystomatidae</taxon>
        <taxon>Protopolystoma</taxon>
    </lineage>
</organism>
<dbReference type="Proteomes" id="UP000784294">
    <property type="component" value="Unassembled WGS sequence"/>
</dbReference>
<evidence type="ECO:0000313" key="2">
    <source>
        <dbReference type="Proteomes" id="UP000784294"/>
    </source>
</evidence>
<dbReference type="AlphaFoldDB" id="A0A448WA92"/>
<comment type="caution">
    <text evidence="1">The sequence shown here is derived from an EMBL/GenBank/DDBJ whole genome shotgun (WGS) entry which is preliminary data.</text>
</comment>
<gene>
    <name evidence="1" type="ORF">PXEA_LOCUS177</name>
</gene>
<evidence type="ECO:0000313" key="1">
    <source>
        <dbReference type="EMBL" id="VEL06737.1"/>
    </source>
</evidence>